<evidence type="ECO:0000313" key="5">
    <source>
        <dbReference type="EMBL" id="EXM38372.1"/>
    </source>
</evidence>
<dbReference type="SUPFAM" id="SSF54211">
    <property type="entry name" value="Ribosomal protein S5 domain 2-like"/>
    <property type="match status" value="1"/>
</dbReference>
<evidence type="ECO:0000313" key="6">
    <source>
        <dbReference type="EMBL" id="EXM38843.1"/>
    </source>
</evidence>
<dbReference type="PATRIC" id="fig|1341156.4.peg.2114"/>
<keyword evidence="3" id="KW-0067">ATP-binding</keyword>
<sequence>MYARINSLGLLGLNAFPVTVEIESSEGLESFDIVGMADISVKESRERIRSAFRSSGINFPEARVLVNLAPADVKKTGAVHDLAIAVSVLRIMGISNDAYMQKSVFIGEVALNGEIRAVHGVLPMTIMAKENGMERIFVPIDNLREASVVEGIDCLGVGSLGELVYHLAGKAQIVPAQPYKPEKVSYYGALDFADVRGQSFAKQALEVAAAGGHNVLMVGSPGSGKSMLSKRMPSILPAMTFEESIETTKIHSVAGHIDKNAPLITVRPFRAPHHTVSTAGLAGGGSIPKPGEISLAHNGLLFLDEMAEFSRASLEILRQPIEDQQVTISRAFGTITYPCSFMLIGAMNPCPCGYFGHPTRKCICSHKQVVNYLNKISGPLLDRFDVHIEVEPVEYGDLSSPQKEESSAEVRARVQKARDIQTARFEGTSITCNARITPDRLHEFCQMTEKARNTLGKVFDNLGLSGRAYDKMMKVSRTVADMDNSEMITEAHVMQTVMYRSLDRKYWNE</sequence>
<dbReference type="InterPro" id="IPR004482">
    <property type="entry name" value="Mg_chelat-rel"/>
</dbReference>
<dbReference type="SUPFAM" id="SSF52540">
    <property type="entry name" value="P-loop containing nucleoside triphosphate hydrolases"/>
    <property type="match status" value="1"/>
</dbReference>
<keyword evidence="2" id="KW-0547">Nucleotide-binding</keyword>
<dbReference type="EMBL" id="JEOB01000003">
    <property type="protein sequence ID" value="EXM38843.1"/>
    <property type="molecule type" value="Genomic_DNA"/>
</dbReference>
<dbReference type="InterPro" id="IPR000523">
    <property type="entry name" value="Mg_chelatse_chII-like_cat_dom"/>
</dbReference>
<dbReference type="Pfam" id="PF13541">
    <property type="entry name" value="ChlI"/>
    <property type="match status" value="1"/>
</dbReference>
<dbReference type="PANTHER" id="PTHR32039">
    <property type="entry name" value="MAGNESIUM-CHELATASE SUBUNIT CHLI"/>
    <property type="match status" value="1"/>
</dbReference>
<reference evidence="6 7" key="1">
    <citation type="submission" date="2013-06" db="EMBL/GenBank/DDBJ databases">
        <title>Rumen cellulosomics: divergent fiber-degrading strategies revealed by comparative genome-wide analysis of six Ruminococcal strains.</title>
        <authorList>
            <person name="Dassa B."/>
            <person name="Borovok I."/>
            <person name="Lamed R."/>
            <person name="Flint H."/>
            <person name="Yeoman C.J."/>
            <person name="White B."/>
            <person name="Bayer E.A."/>
        </authorList>
    </citation>
    <scope>NUCLEOTIDE SEQUENCE [LARGE SCALE GENOMIC DNA]</scope>
    <source>
        <strain evidence="6 7">SY3</strain>
    </source>
</reference>
<dbReference type="AlphaFoldDB" id="A0A011VW67"/>
<accession>A0A011VW67</accession>
<dbReference type="InterPro" id="IPR014721">
    <property type="entry name" value="Ribsml_uS5_D2-typ_fold_subgr"/>
</dbReference>
<dbReference type="RefSeq" id="WP_037288073.1">
    <property type="nucleotide sequence ID" value="NZ_JEOB01000003.1"/>
</dbReference>
<dbReference type="GO" id="GO:0005524">
    <property type="term" value="F:ATP binding"/>
    <property type="evidence" value="ECO:0007669"/>
    <property type="project" value="UniProtKB-KW"/>
</dbReference>
<evidence type="ECO:0000256" key="1">
    <source>
        <dbReference type="ARBA" id="ARBA00006354"/>
    </source>
</evidence>
<dbReference type="PANTHER" id="PTHR32039:SF7">
    <property type="entry name" value="COMPETENCE PROTEIN COMM"/>
    <property type="match status" value="1"/>
</dbReference>
<organism evidence="6 7">
    <name type="scientific">Ruminococcus albus SY3</name>
    <dbReference type="NCBI Taxonomy" id="1341156"/>
    <lineage>
        <taxon>Bacteria</taxon>
        <taxon>Bacillati</taxon>
        <taxon>Bacillota</taxon>
        <taxon>Clostridia</taxon>
        <taxon>Eubacteriales</taxon>
        <taxon>Oscillospiraceae</taxon>
        <taxon>Ruminococcus</taxon>
    </lineage>
</organism>
<dbReference type="InterPro" id="IPR003593">
    <property type="entry name" value="AAA+_ATPase"/>
</dbReference>
<name>A0A011VW67_RUMAL</name>
<dbReference type="Pfam" id="PF01078">
    <property type="entry name" value="Mg_chelatase"/>
    <property type="match status" value="1"/>
</dbReference>
<keyword evidence="7" id="KW-1185">Reference proteome</keyword>
<dbReference type="Gene3D" id="3.40.50.300">
    <property type="entry name" value="P-loop containing nucleotide triphosphate hydrolases"/>
    <property type="match status" value="1"/>
</dbReference>
<evidence type="ECO:0000256" key="2">
    <source>
        <dbReference type="ARBA" id="ARBA00022741"/>
    </source>
</evidence>
<dbReference type="InterPro" id="IPR027417">
    <property type="entry name" value="P-loop_NTPase"/>
</dbReference>
<dbReference type="Pfam" id="PF13335">
    <property type="entry name" value="Mg_chelatase_C"/>
    <property type="match status" value="1"/>
</dbReference>
<protein>
    <submittedName>
        <fullName evidence="6">Magnesium chelatase</fullName>
    </submittedName>
</protein>
<comment type="caution">
    <text evidence="6">The sequence shown here is derived from an EMBL/GenBank/DDBJ whole genome shotgun (WGS) entry which is preliminary data.</text>
</comment>
<dbReference type="EMBL" id="JEOB01000004">
    <property type="protein sequence ID" value="EXM38372.1"/>
    <property type="molecule type" value="Genomic_DNA"/>
</dbReference>
<dbReference type="NCBIfam" id="TIGR00368">
    <property type="entry name" value="YifB family Mg chelatase-like AAA ATPase"/>
    <property type="match status" value="1"/>
</dbReference>
<gene>
    <name evidence="6" type="ORF">RASY3_10850</name>
    <name evidence="5" type="ORF">RASY3_19540</name>
</gene>
<dbReference type="GO" id="GO:0003677">
    <property type="term" value="F:DNA binding"/>
    <property type="evidence" value="ECO:0007669"/>
    <property type="project" value="InterPro"/>
</dbReference>
<proteinExistence type="inferred from homology"/>
<dbReference type="OrthoDB" id="9813147at2"/>
<dbReference type="PRINTS" id="PR01657">
    <property type="entry name" value="MCMFAMILY"/>
</dbReference>
<comment type="similarity">
    <text evidence="1">Belongs to the Mg-chelatase subunits D/I family. ComM subfamily.</text>
</comment>
<dbReference type="SMART" id="SM00382">
    <property type="entry name" value="AAA"/>
    <property type="match status" value="1"/>
</dbReference>
<dbReference type="Gene3D" id="3.30.230.10">
    <property type="match status" value="1"/>
</dbReference>
<dbReference type="InterPro" id="IPR045006">
    <property type="entry name" value="CHLI-like"/>
</dbReference>
<dbReference type="InterPro" id="IPR001208">
    <property type="entry name" value="MCM_dom"/>
</dbReference>
<dbReference type="InterPro" id="IPR020568">
    <property type="entry name" value="Ribosomal_Su5_D2-typ_SF"/>
</dbReference>
<evidence type="ECO:0000256" key="3">
    <source>
        <dbReference type="ARBA" id="ARBA00022840"/>
    </source>
</evidence>
<dbReference type="Proteomes" id="UP000021369">
    <property type="component" value="Unassembled WGS sequence"/>
</dbReference>
<evidence type="ECO:0000313" key="7">
    <source>
        <dbReference type="Proteomes" id="UP000021369"/>
    </source>
</evidence>
<evidence type="ECO:0000259" key="4">
    <source>
        <dbReference type="SMART" id="SM00382"/>
    </source>
</evidence>
<feature type="domain" description="AAA+ ATPase" evidence="4">
    <location>
        <begin position="211"/>
        <end position="394"/>
    </location>
</feature>
<dbReference type="InterPro" id="IPR025158">
    <property type="entry name" value="Mg_chelat-rel_C"/>
</dbReference>